<dbReference type="PANTHER" id="PTHR48228">
    <property type="entry name" value="SUCCINYL-COA--D-CITRAMALATE COA-TRANSFERASE"/>
    <property type="match status" value="1"/>
</dbReference>
<gene>
    <name evidence="2" type="ORF">SAMN05216352_105103</name>
</gene>
<name>A0A1G8I9Z6_9BACI</name>
<evidence type="ECO:0000256" key="1">
    <source>
        <dbReference type="ARBA" id="ARBA00022679"/>
    </source>
</evidence>
<evidence type="ECO:0000313" key="3">
    <source>
        <dbReference type="Proteomes" id="UP000199017"/>
    </source>
</evidence>
<dbReference type="AlphaFoldDB" id="A0A1G8I9Z6"/>
<proteinExistence type="predicted"/>
<dbReference type="Pfam" id="PF02515">
    <property type="entry name" value="CoA_transf_3"/>
    <property type="match status" value="1"/>
</dbReference>
<evidence type="ECO:0000313" key="2">
    <source>
        <dbReference type="EMBL" id="SDI15716.1"/>
    </source>
</evidence>
<sequence>MVKPLEGIRILELGTLVAAPFAGKIFAEFGGEVIKVEDPKKGDLYVTGVYYTMTIHLYGGVFREGIRNR</sequence>
<accession>A0A1G8I9Z6</accession>
<dbReference type="GO" id="GO:0016740">
    <property type="term" value="F:transferase activity"/>
    <property type="evidence" value="ECO:0007669"/>
    <property type="project" value="UniProtKB-KW"/>
</dbReference>
<dbReference type="EMBL" id="FNDU01000005">
    <property type="protein sequence ID" value="SDI15716.1"/>
    <property type="molecule type" value="Genomic_DNA"/>
</dbReference>
<dbReference type="STRING" id="930129.SAMN05216352_105103"/>
<keyword evidence="1 2" id="KW-0808">Transferase</keyword>
<dbReference type="SUPFAM" id="SSF89796">
    <property type="entry name" value="CoA-transferase family III (CaiB/BaiF)"/>
    <property type="match status" value="1"/>
</dbReference>
<organism evidence="2 3">
    <name type="scientific">Alteribacillus bidgolensis</name>
    <dbReference type="NCBI Taxonomy" id="930129"/>
    <lineage>
        <taxon>Bacteria</taxon>
        <taxon>Bacillati</taxon>
        <taxon>Bacillota</taxon>
        <taxon>Bacilli</taxon>
        <taxon>Bacillales</taxon>
        <taxon>Bacillaceae</taxon>
        <taxon>Alteribacillus</taxon>
    </lineage>
</organism>
<keyword evidence="3" id="KW-1185">Reference proteome</keyword>
<dbReference type="Proteomes" id="UP000199017">
    <property type="component" value="Unassembled WGS sequence"/>
</dbReference>
<protein>
    <submittedName>
        <fullName evidence="2">CoA-transferase family III</fullName>
    </submittedName>
</protein>
<dbReference type="InterPro" id="IPR003673">
    <property type="entry name" value="CoA-Trfase_fam_III"/>
</dbReference>
<reference evidence="2 3" key="1">
    <citation type="submission" date="2016-10" db="EMBL/GenBank/DDBJ databases">
        <authorList>
            <person name="de Groot N.N."/>
        </authorList>
    </citation>
    <scope>NUCLEOTIDE SEQUENCE [LARGE SCALE GENOMIC DNA]</scope>
    <source>
        <strain evidence="3">P4B,CCM 7963,CECT 7998,DSM 25260,IBRC-M 10614,KCTC 13821</strain>
    </source>
</reference>
<dbReference type="PANTHER" id="PTHR48228:SF6">
    <property type="entry name" value="L-CARNITINE COA-TRANSFERASE"/>
    <property type="match status" value="1"/>
</dbReference>
<dbReference type="InterPro" id="IPR050509">
    <property type="entry name" value="CoA-transferase_III"/>
</dbReference>
<dbReference type="Gene3D" id="3.40.50.10540">
    <property type="entry name" value="Crotonobetainyl-coa:carnitine coa-transferase, domain 1"/>
    <property type="match status" value="1"/>
</dbReference>
<dbReference type="InterPro" id="IPR023606">
    <property type="entry name" value="CoA-Trfase_III_dom_1_sf"/>
</dbReference>